<evidence type="ECO:0000313" key="4">
    <source>
        <dbReference type="EMBL" id="CAH9093246.1"/>
    </source>
</evidence>
<evidence type="ECO:0000256" key="2">
    <source>
        <dbReference type="SAM" id="MobiDB-lite"/>
    </source>
</evidence>
<accession>A0AAV0D7N3</accession>
<evidence type="ECO:0000256" key="1">
    <source>
        <dbReference type="ARBA" id="ARBA00007447"/>
    </source>
</evidence>
<dbReference type="SUPFAM" id="SSF50630">
    <property type="entry name" value="Acid proteases"/>
    <property type="match status" value="1"/>
</dbReference>
<sequence length="219" mass="23777">MNNLVSHIFSLYYAQLRVGTPPISFMVALDTGSDISWLPCGCTDCAHFYETDKGQIKNLNSYSPKSSSTSAIVSCDSPECWPKKQCPRRSDKACPYKVDYMSDNTSTESILVKDVLHLETYDKKHQASAAPVIFGCGVVETGTFLEKGALNGLLGLGFNTHLDVPSMLASKGLVPNSFSLCFAFDGNGRIAFGDKGSSGHMKTPLDKDQEFHEGLPSCI</sequence>
<proteinExistence type="inferred from homology"/>
<dbReference type="InterPro" id="IPR032861">
    <property type="entry name" value="TAXi_N"/>
</dbReference>
<dbReference type="EMBL" id="CAMAPF010000075">
    <property type="protein sequence ID" value="CAH9093246.1"/>
    <property type="molecule type" value="Genomic_DNA"/>
</dbReference>
<keyword evidence="5" id="KW-1185">Reference proteome</keyword>
<dbReference type="Gene3D" id="2.40.70.10">
    <property type="entry name" value="Acid Proteases"/>
    <property type="match status" value="1"/>
</dbReference>
<dbReference type="Pfam" id="PF14543">
    <property type="entry name" value="TAXi_N"/>
    <property type="match status" value="1"/>
</dbReference>
<dbReference type="Proteomes" id="UP001152523">
    <property type="component" value="Unassembled WGS sequence"/>
</dbReference>
<name>A0AAV0D7N3_9ASTE</name>
<dbReference type="InterPro" id="IPR001969">
    <property type="entry name" value="Aspartic_peptidase_AS"/>
</dbReference>
<dbReference type="InterPro" id="IPR021109">
    <property type="entry name" value="Peptidase_aspartic_dom_sf"/>
</dbReference>
<dbReference type="GO" id="GO:0004190">
    <property type="term" value="F:aspartic-type endopeptidase activity"/>
    <property type="evidence" value="ECO:0007669"/>
    <property type="project" value="InterPro"/>
</dbReference>
<evidence type="ECO:0000259" key="3">
    <source>
        <dbReference type="PROSITE" id="PS51767"/>
    </source>
</evidence>
<evidence type="ECO:0000313" key="5">
    <source>
        <dbReference type="Proteomes" id="UP001152523"/>
    </source>
</evidence>
<dbReference type="InterPro" id="IPR001461">
    <property type="entry name" value="Aspartic_peptidase_A1"/>
</dbReference>
<dbReference type="AlphaFoldDB" id="A0AAV0D7N3"/>
<feature type="region of interest" description="Disordered" evidence="2">
    <location>
        <begin position="199"/>
        <end position="219"/>
    </location>
</feature>
<dbReference type="GO" id="GO:0006508">
    <property type="term" value="P:proteolysis"/>
    <property type="evidence" value="ECO:0007669"/>
    <property type="project" value="InterPro"/>
</dbReference>
<reference evidence="4" key="1">
    <citation type="submission" date="2022-07" db="EMBL/GenBank/DDBJ databases">
        <authorList>
            <person name="Macas J."/>
            <person name="Novak P."/>
            <person name="Neumann P."/>
        </authorList>
    </citation>
    <scope>NUCLEOTIDE SEQUENCE</scope>
</reference>
<dbReference type="PANTHER" id="PTHR13683:SF232">
    <property type="entry name" value="OS09G0542100 PROTEIN"/>
    <property type="match status" value="1"/>
</dbReference>
<gene>
    <name evidence="4" type="ORF">CEPIT_LOCUS12422</name>
</gene>
<dbReference type="PROSITE" id="PS51767">
    <property type="entry name" value="PEPTIDASE_A1"/>
    <property type="match status" value="1"/>
</dbReference>
<feature type="compositionally biased region" description="Basic and acidic residues" evidence="2">
    <location>
        <begin position="203"/>
        <end position="213"/>
    </location>
</feature>
<protein>
    <recommendedName>
        <fullName evidence="3">Peptidase A1 domain-containing protein</fullName>
    </recommendedName>
</protein>
<dbReference type="PROSITE" id="PS00141">
    <property type="entry name" value="ASP_PROTEASE"/>
    <property type="match status" value="1"/>
</dbReference>
<dbReference type="PANTHER" id="PTHR13683">
    <property type="entry name" value="ASPARTYL PROTEASES"/>
    <property type="match status" value="1"/>
</dbReference>
<feature type="domain" description="Peptidase A1" evidence="3">
    <location>
        <begin position="12"/>
        <end position="219"/>
    </location>
</feature>
<comment type="similarity">
    <text evidence="1">Belongs to the peptidase A1 family.</text>
</comment>
<dbReference type="InterPro" id="IPR033121">
    <property type="entry name" value="PEPTIDASE_A1"/>
</dbReference>
<organism evidence="4 5">
    <name type="scientific">Cuscuta epithymum</name>
    <dbReference type="NCBI Taxonomy" id="186058"/>
    <lineage>
        <taxon>Eukaryota</taxon>
        <taxon>Viridiplantae</taxon>
        <taxon>Streptophyta</taxon>
        <taxon>Embryophyta</taxon>
        <taxon>Tracheophyta</taxon>
        <taxon>Spermatophyta</taxon>
        <taxon>Magnoliopsida</taxon>
        <taxon>eudicotyledons</taxon>
        <taxon>Gunneridae</taxon>
        <taxon>Pentapetalae</taxon>
        <taxon>asterids</taxon>
        <taxon>lamiids</taxon>
        <taxon>Solanales</taxon>
        <taxon>Convolvulaceae</taxon>
        <taxon>Cuscuteae</taxon>
        <taxon>Cuscuta</taxon>
        <taxon>Cuscuta subgen. Cuscuta</taxon>
    </lineage>
</organism>
<comment type="caution">
    <text evidence="4">The sequence shown here is derived from an EMBL/GenBank/DDBJ whole genome shotgun (WGS) entry which is preliminary data.</text>
</comment>